<dbReference type="GeneID" id="95355950"/>
<evidence type="ECO:0000256" key="1">
    <source>
        <dbReference type="ARBA" id="ARBA00004776"/>
    </source>
</evidence>
<keyword evidence="3" id="KW-0328">Glycosyltransferase</keyword>
<evidence type="ECO:0000313" key="6">
    <source>
        <dbReference type="EMBL" id="GHH78981.1"/>
    </source>
</evidence>
<gene>
    <name evidence="6" type="ORF">GCM10018781_55950</name>
</gene>
<sequence length="298" mass="32889">MTPTDTAPAAVDAVVLTMNDRPEQATALQTLLAQEGLDLRVIVVGNGVQPEDIPAGITTLALPENVGIPEGRNIGARALADVDGGGEFVFFFDNDAHLPAPDTLARLVEAARRHPRAAWVQPRIADPKTGVTVRRWVPRLRTADPDRPGTVAAMAEGVLLVRRRAFDQVGGWPGHFFLYHEGFDLALRCWDAGLTGYYAPQVVVHHPASDPARHALYQRLVARNRVWVAYRRLPALLVPLYIATWVAITVLRARRAPRTLAPWFSGLWEGLRGGHGERRPISWHTAWRLTRAGRPPVI</sequence>
<comment type="similarity">
    <text evidence="2">Belongs to the glycosyltransferase 2 family.</text>
</comment>
<protein>
    <submittedName>
        <fullName evidence="6">Glycosyl transferase</fullName>
    </submittedName>
</protein>
<dbReference type="AlphaFoldDB" id="A0A919G6Y9"/>
<dbReference type="Proteomes" id="UP000617734">
    <property type="component" value="Unassembled WGS sequence"/>
</dbReference>
<evidence type="ECO:0000256" key="2">
    <source>
        <dbReference type="ARBA" id="ARBA00006739"/>
    </source>
</evidence>
<reference evidence="6" key="1">
    <citation type="journal article" date="2014" name="Int. J. Syst. Evol. Microbiol.">
        <title>Complete genome sequence of Corynebacterium casei LMG S-19264T (=DSM 44701T), isolated from a smear-ripened cheese.</title>
        <authorList>
            <consortium name="US DOE Joint Genome Institute (JGI-PGF)"/>
            <person name="Walter F."/>
            <person name="Albersmeier A."/>
            <person name="Kalinowski J."/>
            <person name="Ruckert C."/>
        </authorList>
    </citation>
    <scope>NUCLEOTIDE SEQUENCE</scope>
    <source>
        <strain evidence="6">JCM 4646</strain>
    </source>
</reference>
<dbReference type="InterPro" id="IPR001173">
    <property type="entry name" value="Glyco_trans_2-like"/>
</dbReference>
<organism evidence="6 7">
    <name type="scientific">Kitasatospora indigofera</name>
    <dbReference type="NCBI Taxonomy" id="67307"/>
    <lineage>
        <taxon>Bacteria</taxon>
        <taxon>Bacillati</taxon>
        <taxon>Actinomycetota</taxon>
        <taxon>Actinomycetes</taxon>
        <taxon>Kitasatosporales</taxon>
        <taxon>Streptomycetaceae</taxon>
        <taxon>Kitasatospora</taxon>
    </lineage>
</organism>
<reference evidence="6" key="2">
    <citation type="submission" date="2020-09" db="EMBL/GenBank/DDBJ databases">
        <authorList>
            <person name="Sun Q."/>
            <person name="Ohkuma M."/>
        </authorList>
    </citation>
    <scope>NUCLEOTIDE SEQUENCE</scope>
    <source>
        <strain evidence="6">JCM 4646</strain>
    </source>
</reference>
<proteinExistence type="inferred from homology"/>
<dbReference type="EMBL" id="BNBO01000040">
    <property type="protein sequence ID" value="GHH78981.1"/>
    <property type="molecule type" value="Genomic_DNA"/>
</dbReference>
<dbReference type="PANTHER" id="PTHR43179:SF12">
    <property type="entry name" value="GALACTOFURANOSYLTRANSFERASE GLFT2"/>
    <property type="match status" value="1"/>
</dbReference>
<keyword evidence="7" id="KW-1185">Reference proteome</keyword>
<dbReference type="RefSeq" id="WP_190213696.1">
    <property type="nucleotide sequence ID" value="NZ_BNBO01000040.1"/>
</dbReference>
<dbReference type="PANTHER" id="PTHR43179">
    <property type="entry name" value="RHAMNOSYLTRANSFERASE WBBL"/>
    <property type="match status" value="1"/>
</dbReference>
<dbReference type="Gene3D" id="3.90.550.10">
    <property type="entry name" value="Spore Coat Polysaccharide Biosynthesis Protein SpsA, Chain A"/>
    <property type="match status" value="1"/>
</dbReference>
<dbReference type="SUPFAM" id="SSF53448">
    <property type="entry name" value="Nucleotide-diphospho-sugar transferases"/>
    <property type="match status" value="1"/>
</dbReference>
<feature type="domain" description="Glycosyltransferase 2-like" evidence="5">
    <location>
        <begin position="89"/>
        <end position="220"/>
    </location>
</feature>
<comment type="caution">
    <text evidence="6">The sequence shown here is derived from an EMBL/GenBank/DDBJ whole genome shotgun (WGS) entry which is preliminary data.</text>
</comment>
<evidence type="ECO:0000256" key="3">
    <source>
        <dbReference type="ARBA" id="ARBA00022676"/>
    </source>
</evidence>
<dbReference type="Pfam" id="PF13632">
    <property type="entry name" value="Glyco_trans_2_3"/>
    <property type="match status" value="1"/>
</dbReference>
<dbReference type="InterPro" id="IPR029044">
    <property type="entry name" value="Nucleotide-diphossugar_trans"/>
</dbReference>
<evidence type="ECO:0000313" key="7">
    <source>
        <dbReference type="Proteomes" id="UP000617734"/>
    </source>
</evidence>
<dbReference type="GO" id="GO:0016757">
    <property type="term" value="F:glycosyltransferase activity"/>
    <property type="evidence" value="ECO:0007669"/>
    <property type="project" value="UniProtKB-KW"/>
</dbReference>
<name>A0A919G6Y9_9ACTN</name>
<comment type="pathway">
    <text evidence="1">Cell wall biogenesis; cell wall polysaccharide biosynthesis.</text>
</comment>
<accession>A0A919G6Y9</accession>
<keyword evidence="4 6" id="KW-0808">Transferase</keyword>
<evidence type="ECO:0000256" key="4">
    <source>
        <dbReference type="ARBA" id="ARBA00022679"/>
    </source>
</evidence>
<evidence type="ECO:0000259" key="5">
    <source>
        <dbReference type="Pfam" id="PF13632"/>
    </source>
</evidence>